<evidence type="ECO:0000256" key="1">
    <source>
        <dbReference type="SAM" id="SignalP"/>
    </source>
</evidence>
<dbReference type="InterPro" id="IPR050934">
    <property type="entry name" value="ITIH"/>
</dbReference>
<evidence type="ECO:0000313" key="3">
    <source>
        <dbReference type="Ensembl" id="ENSSRHP00000036862.1"/>
    </source>
</evidence>
<accession>A0A673I864</accession>
<protein>
    <submittedName>
        <fullName evidence="3">Inter-alpha-trypsin inhibitor heavy chain H2-like</fullName>
    </submittedName>
</protein>
<dbReference type="Proteomes" id="UP000472270">
    <property type="component" value="Unassembled WGS sequence"/>
</dbReference>
<keyword evidence="4" id="KW-1185">Reference proteome</keyword>
<dbReference type="Ensembl" id="ENSSRHT00000037931.1">
    <property type="protein sequence ID" value="ENSSRHP00000036862.1"/>
    <property type="gene ID" value="ENSSRHG00000018716.1"/>
</dbReference>
<dbReference type="PROSITE" id="PS51468">
    <property type="entry name" value="VIT"/>
    <property type="match status" value="1"/>
</dbReference>
<reference evidence="3" key="2">
    <citation type="submission" date="2025-09" db="UniProtKB">
        <authorList>
            <consortium name="Ensembl"/>
        </authorList>
    </citation>
    <scope>IDENTIFICATION</scope>
</reference>
<feature type="chain" id="PRO_5025690830" evidence="1">
    <location>
        <begin position="18"/>
        <end position="280"/>
    </location>
</feature>
<evidence type="ECO:0000259" key="2">
    <source>
        <dbReference type="PROSITE" id="PS51468"/>
    </source>
</evidence>
<proteinExistence type="predicted"/>
<sequence length="280" mass="31857">MKTPVLLCVLLFSQSWAFEFIIDGEWESETSGPLDQYHHSGRYRRNVLTSEEEEDFEVIQGNDITVKSYKVESRITSRFTHTTVKSSVVNSGPNAQSIGFNVEIPKRAFINNFTMNVNGITFTGSVKEKSVARNLYAQARARGKAAGIVRTNSQAMETFRTEVHVPPGSKVEFELHYQGMMQRKLGVYQHTLHLQPGLHKFSIKFVTASNTLGEQFSDLTKITHTKEKAHLVFKPTLQQQRKCENCTESAVDGVFTVTYDVERESNAGELQVWMYIHFYS</sequence>
<dbReference type="PANTHER" id="PTHR10338">
    <property type="entry name" value="INTER-ALPHA-TRYPSIN INHIBITOR HEAVY CHAIN FAMILY MEMBER"/>
    <property type="match status" value="1"/>
</dbReference>
<dbReference type="SMART" id="SM00609">
    <property type="entry name" value="VIT"/>
    <property type="match status" value="1"/>
</dbReference>
<name>A0A673I864_9TELE</name>
<feature type="signal peptide" evidence="1">
    <location>
        <begin position="1"/>
        <end position="17"/>
    </location>
</feature>
<dbReference type="AlphaFoldDB" id="A0A673I864"/>
<keyword evidence="1" id="KW-0732">Signal</keyword>
<evidence type="ECO:0000313" key="4">
    <source>
        <dbReference type="Proteomes" id="UP000472270"/>
    </source>
</evidence>
<dbReference type="PANTHER" id="PTHR10338:SF14">
    <property type="entry name" value="INTER-ALPHA-TRYPSIN INHIBITOR HEAVY CHAIN H2"/>
    <property type="match status" value="1"/>
</dbReference>
<feature type="domain" description="VIT" evidence="2">
    <location>
        <begin position="50"/>
        <end position="179"/>
    </location>
</feature>
<organism evidence="3 4">
    <name type="scientific">Sinocyclocheilus rhinocerous</name>
    <dbReference type="NCBI Taxonomy" id="307959"/>
    <lineage>
        <taxon>Eukaryota</taxon>
        <taxon>Metazoa</taxon>
        <taxon>Chordata</taxon>
        <taxon>Craniata</taxon>
        <taxon>Vertebrata</taxon>
        <taxon>Euteleostomi</taxon>
        <taxon>Actinopterygii</taxon>
        <taxon>Neopterygii</taxon>
        <taxon>Teleostei</taxon>
        <taxon>Ostariophysi</taxon>
        <taxon>Cypriniformes</taxon>
        <taxon>Cyprinidae</taxon>
        <taxon>Cyprininae</taxon>
        <taxon>Sinocyclocheilus</taxon>
    </lineage>
</organism>
<dbReference type="Pfam" id="PF08487">
    <property type="entry name" value="VIT"/>
    <property type="match status" value="1"/>
</dbReference>
<dbReference type="InterPro" id="IPR013694">
    <property type="entry name" value="VIT"/>
</dbReference>
<gene>
    <name evidence="3" type="primary">LOC107748478</name>
</gene>
<reference evidence="3" key="1">
    <citation type="submission" date="2025-08" db="UniProtKB">
        <authorList>
            <consortium name="Ensembl"/>
        </authorList>
    </citation>
    <scope>IDENTIFICATION</scope>
</reference>